<evidence type="ECO:0000313" key="2">
    <source>
        <dbReference type="Proteomes" id="UP001174909"/>
    </source>
</evidence>
<gene>
    <name evidence="1" type="ORF">GBAR_LOCUS26854</name>
</gene>
<organism evidence="1 2">
    <name type="scientific">Geodia barretti</name>
    <name type="common">Barrett's horny sponge</name>
    <dbReference type="NCBI Taxonomy" id="519541"/>
    <lineage>
        <taxon>Eukaryota</taxon>
        <taxon>Metazoa</taxon>
        <taxon>Porifera</taxon>
        <taxon>Demospongiae</taxon>
        <taxon>Heteroscleromorpha</taxon>
        <taxon>Tetractinellida</taxon>
        <taxon>Astrophorina</taxon>
        <taxon>Geodiidae</taxon>
        <taxon>Geodia</taxon>
    </lineage>
</organism>
<dbReference type="AlphaFoldDB" id="A0AA35TI54"/>
<name>A0AA35TI54_GEOBA</name>
<sequence length="60" mass="6451">MLNPLPSDTMLPPPTSTYNVQSSPLGYNALCRPVWDTPPASVMIYYGENLGGGSTNTEFS</sequence>
<dbReference type="EMBL" id="CASHTH010003744">
    <property type="protein sequence ID" value="CAI8048725.1"/>
    <property type="molecule type" value="Genomic_DNA"/>
</dbReference>
<protein>
    <submittedName>
        <fullName evidence="1">Uncharacterized protein</fullName>
    </submittedName>
</protein>
<accession>A0AA35TI54</accession>
<reference evidence="1" key="1">
    <citation type="submission" date="2023-03" db="EMBL/GenBank/DDBJ databases">
        <authorList>
            <person name="Steffen K."/>
            <person name="Cardenas P."/>
        </authorList>
    </citation>
    <scope>NUCLEOTIDE SEQUENCE</scope>
</reference>
<comment type="caution">
    <text evidence="1">The sequence shown here is derived from an EMBL/GenBank/DDBJ whole genome shotgun (WGS) entry which is preliminary data.</text>
</comment>
<proteinExistence type="predicted"/>
<dbReference type="Proteomes" id="UP001174909">
    <property type="component" value="Unassembled WGS sequence"/>
</dbReference>
<evidence type="ECO:0000313" key="1">
    <source>
        <dbReference type="EMBL" id="CAI8048725.1"/>
    </source>
</evidence>
<keyword evidence="2" id="KW-1185">Reference proteome</keyword>
<feature type="non-terminal residue" evidence="1">
    <location>
        <position position="1"/>
    </location>
</feature>